<evidence type="ECO:0000313" key="2">
    <source>
        <dbReference type="Proteomes" id="UP000784294"/>
    </source>
</evidence>
<gene>
    <name evidence="1" type="ORF">PXEA_LOCUS19399</name>
</gene>
<dbReference type="EMBL" id="CAAALY010077181">
    <property type="protein sequence ID" value="VEL25959.1"/>
    <property type="molecule type" value="Genomic_DNA"/>
</dbReference>
<proteinExistence type="predicted"/>
<dbReference type="Proteomes" id="UP000784294">
    <property type="component" value="Unassembled WGS sequence"/>
</dbReference>
<sequence length="254" mass="26466">MPVKHQLPIICPIPYCLTEETFLSALHFPSQFHGNQAAMSGVSCDISRRRSFLAGQNGHSSLAGADHVMGLPLAASSKGTTSSCSAGNSGSADGGTKTLSSLAISLRPSGSIYSLNSYLATPIASSPTVPSATTTTLPSSPVSSASWTPPGLIHPSSWAWPGSVSAAAPTDRYSRVCSINQEFTFPALSSCPVGIEVPVAVCSDSLTRLLTLPGPAKNQYASEPFTFLGSFEWTASPHFLHVCPPYVLAVSHEN</sequence>
<protein>
    <submittedName>
        <fullName evidence="1">Uncharacterized protein</fullName>
    </submittedName>
</protein>
<accession>A0A448X1Y1</accession>
<evidence type="ECO:0000313" key="1">
    <source>
        <dbReference type="EMBL" id="VEL25959.1"/>
    </source>
</evidence>
<organism evidence="1 2">
    <name type="scientific">Protopolystoma xenopodis</name>
    <dbReference type="NCBI Taxonomy" id="117903"/>
    <lineage>
        <taxon>Eukaryota</taxon>
        <taxon>Metazoa</taxon>
        <taxon>Spiralia</taxon>
        <taxon>Lophotrochozoa</taxon>
        <taxon>Platyhelminthes</taxon>
        <taxon>Monogenea</taxon>
        <taxon>Polyopisthocotylea</taxon>
        <taxon>Polystomatidea</taxon>
        <taxon>Polystomatidae</taxon>
        <taxon>Protopolystoma</taxon>
    </lineage>
</organism>
<comment type="caution">
    <text evidence="1">The sequence shown here is derived from an EMBL/GenBank/DDBJ whole genome shotgun (WGS) entry which is preliminary data.</text>
</comment>
<dbReference type="AlphaFoldDB" id="A0A448X1Y1"/>
<reference evidence="1" key="1">
    <citation type="submission" date="2018-11" db="EMBL/GenBank/DDBJ databases">
        <authorList>
            <consortium name="Pathogen Informatics"/>
        </authorList>
    </citation>
    <scope>NUCLEOTIDE SEQUENCE</scope>
</reference>
<name>A0A448X1Y1_9PLAT</name>
<keyword evidence="2" id="KW-1185">Reference proteome</keyword>